<feature type="compositionally biased region" description="Polar residues" evidence="1">
    <location>
        <begin position="15"/>
        <end position="29"/>
    </location>
</feature>
<keyword evidence="4" id="KW-1185">Reference proteome</keyword>
<evidence type="ECO:0000256" key="1">
    <source>
        <dbReference type="SAM" id="MobiDB-lite"/>
    </source>
</evidence>
<feature type="transmembrane region" description="Helical" evidence="2">
    <location>
        <begin position="48"/>
        <end position="66"/>
    </location>
</feature>
<keyword evidence="2" id="KW-1133">Transmembrane helix</keyword>
<dbReference type="EMBL" id="MU007024">
    <property type="protein sequence ID" value="KAF2432833.1"/>
    <property type="molecule type" value="Genomic_DNA"/>
</dbReference>
<keyword evidence="2" id="KW-0472">Membrane</keyword>
<sequence>MLLDDTGVATRQGPPDQTGSSPPDNLPNGTNRTFRLSLCPWRGNMRNAIYSIISAIIIVVFFLKSNSSIASSARNMASSSHLQVIDPHPLSSTLQLSIAEKSPATSPPTILVTATNLHSQTSLTLLTWDSPFDDKALLLGVFRLVDLSNNEAVPSPNLRINRALPPPRDAFLEIRPRQAITKEIVLDNPAMKMQRGKDYSVQGKGQWKAVWHASVTDVGDDNLKKMGGGTGVSTWAFETEVVRIKT</sequence>
<keyword evidence="2" id="KW-0812">Transmembrane</keyword>
<name>A0A9P4U1B4_9PEZI</name>
<evidence type="ECO:0000313" key="4">
    <source>
        <dbReference type="Proteomes" id="UP000800235"/>
    </source>
</evidence>
<gene>
    <name evidence="3" type="ORF">EJ08DRAFT_647922</name>
</gene>
<dbReference type="AlphaFoldDB" id="A0A9P4U1B4"/>
<dbReference type="OrthoDB" id="4664297at2759"/>
<evidence type="ECO:0000313" key="3">
    <source>
        <dbReference type="EMBL" id="KAF2432833.1"/>
    </source>
</evidence>
<evidence type="ECO:0000256" key="2">
    <source>
        <dbReference type="SAM" id="Phobius"/>
    </source>
</evidence>
<dbReference type="Gene3D" id="2.60.40.2970">
    <property type="match status" value="1"/>
</dbReference>
<accession>A0A9P4U1B4</accession>
<reference evidence="3" key="1">
    <citation type="journal article" date="2020" name="Stud. Mycol.">
        <title>101 Dothideomycetes genomes: a test case for predicting lifestyles and emergence of pathogens.</title>
        <authorList>
            <person name="Haridas S."/>
            <person name="Albert R."/>
            <person name="Binder M."/>
            <person name="Bloem J."/>
            <person name="Labutti K."/>
            <person name="Salamov A."/>
            <person name="Andreopoulos B."/>
            <person name="Baker S."/>
            <person name="Barry K."/>
            <person name="Bills G."/>
            <person name="Bluhm B."/>
            <person name="Cannon C."/>
            <person name="Castanera R."/>
            <person name="Culley D."/>
            <person name="Daum C."/>
            <person name="Ezra D."/>
            <person name="Gonzalez J."/>
            <person name="Henrissat B."/>
            <person name="Kuo A."/>
            <person name="Liang C."/>
            <person name="Lipzen A."/>
            <person name="Lutzoni F."/>
            <person name="Magnuson J."/>
            <person name="Mondo S."/>
            <person name="Nolan M."/>
            <person name="Ohm R."/>
            <person name="Pangilinan J."/>
            <person name="Park H.-J."/>
            <person name="Ramirez L."/>
            <person name="Alfaro M."/>
            <person name="Sun H."/>
            <person name="Tritt A."/>
            <person name="Yoshinaga Y."/>
            <person name="Zwiers L.-H."/>
            <person name="Turgeon B."/>
            <person name="Goodwin S."/>
            <person name="Spatafora J."/>
            <person name="Crous P."/>
            <person name="Grigoriev I."/>
        </authorList>
    </citation>
    <scope>NUCLEOTIDE SEQUENCE</scope>
    <source>
        <strain evidence="3">CBS 130266</strain>
    </source>
</reference>
<protein>
    <submittedName>
        <fullName evidence="3">Uncharacterized protein</fullName>
    </submittedName>
</protein>
<feature type="region of interest" description="Disordered" evidence="1">
    <location>
        <begin position="1"/>
        <end position="29"/>
    </location>
</feature>
<dbReference type="Proteomes" id="UP000800235">
    <property type="component" value="Unassembled WGS sequence"/>
</dbReference>
<proteinExistence type="predicted"/>
<comment type="caution">
    <text evidence="3">The sequence shown here is derived from an EMBL/GenBank/DDBJ whole genome shotgun (WGS) entry which is preliminary data.</text>
</comment>
<organism evidence="3 4">
    <name type="scientific">Tothia fuscella</name>
    <dbReference type="NCBI Taxonomy" id="1048955"/>
    <lineage>
        <taxon>Eukaryota</taxon>
        <taxon>Fungi</taxon>
        <taxon>Dikarya</taxon>
        <taxon>Ascomycota</taxon>
        <taxon>Pezizomycotina</taxon>
        <taxon>Dothideomycetes</taxon>
        <taxon>Pleosporomycetidae</taxon>
        <taxon>Venturiales</taxon>
        <taxon>Cylindrosympodiaceae</taxon>
        <taxon>Tothia</taxon>
    </lineage>
</organism>